<dbReference type="Gene3D" id="1.50.10.160">
    <property type="match status" value="1"/>
</dbReference>
<keyword evidence="4" id="KW-0456">Lyase</keyword>
<dbReference type="InterPro" id="IPR001906">
    <property type="entry name" value="Terpene_synth_N"/>
</dbReference>
<evidence type="ECO:0000259" key="6">
    <source>
        <dbReference type="Pfam" id="PF03936"/>
    </source>
</evidence>
<organism evidence="7 8">
    <name type="scientific">Turnera subulata</name>
    <dbReference type="NCBI Taxonomy" id="218843"/>
    <lineage>
        <taxon>Eukaryota</taxon>
        <taxon>Viridiplantae</taxon>
        <taxon>Streptophyta</taxon>
        <taxon>Embryophyta</taxon>
        <taxon>Tracheophyta</taxon>
        <taxon>Spermatophyta</taxon>
        <taxon>Magnoliopsida</taxon>
        <taxon>eudicotyledons</taxon>
        <taxon>Gunneridae</taxon>
        <taxon>Pentapetalae</taxon>
        <taxon>rosids</taxon>
        <taxon>fabids</taxon>
        <taxon>Malpighiales</taxon>
        <taxon>Passifloraceae</taxon>
        <taxon>Turnera</taxon>
    </lineage>
</organism>
<sequence>MGFSSQPSIQSLVKEIKKEMLMGKEDPYSSFIAPSAYDTAWLAMVPDPDKPSNPMFKNCLTWVLNSQKGDGFWGEYDDGHGMPTVECLPATIACMIALKKWNLGEELVHKGLGFIEANAEKLLGGVSNSCPRWFAIVFPGMMELARINGLQISYPDQLQGVVMEMFYTRQEVLKREKLVGKYSYPPLLSFLEALPLYNVNPEVIAQHLGKDGSLFQSPSATASAFMATGNKDCLENLQSLVQRFSAGVPPAYPMDEELIQLCMVNHIKRMGLAEHFNQEIEGVLEQVYRSYMKREHEGPQSITTMAPAQQLYKDSMAFWLLRMHGYNVSPGHFCWFLNDEGMLQCIEENHEYFSSVMLNVYRATDLMFPGENELEEARSFSKKSLQQTVLSAETKDQTSSPFPNFHALIEHELGFPWICRLDHLEHRTWIEQKNLTAMWMGKNSFHRLSSPYIVNKLRELAVQTYEFRQSIYRKELEELTRWSRRWGLTDMGFGREKTMYCYFAIAASTMLPHDSEIRLVVAKSATVVTVADDFYDTEGSMDDLINLTNAVSRWDGSGLEGHGKTIFVALESLVNEMVGKCLEQNGIDIMDSLRYMWSETFASWYTEAKWSRSNIIPSKEEYLRTGMVSIAAHTMVLPSACFLSPSLQSHELIPTHYQTITKLFMLIPRLLNDTQSYKKEEEEGKKNFVLLHMEENPKADIEESVAYIRDMLGKMKQEFLQHALIDGFSDVSRPCRQLHLSCLKVFHMFFDSSNRYDSNTAMLQDIHKAIFAPIQIGEPEPLKSL</sequence>
<evidence type="ECO:0000256" key="3">
    <source>
        <dbReference type="ARBA" id="ARBA00022842"/>
    </source>
</evidence>
<gene>
    <name evidence="7" type="ORF">Tsubulata_047996</name>
</gene>
<dbReference type="SFLD" id="SFLDG01014">
    <property type="entry name" value="Terpene_Cyclase_Like_1_N-term"/>
    <property type="match status" value="1"/>
</dbReference>
<dbReference type="SUPFAM" id="SSF48576">
    <property type="entry name" value="Terpenoid synthases"/>
    <property type="match status" value="1"/>
</dbReference>
<evidence type="ECO:0000259" key="5">
    <source>
        <dbReference type="Pfam" id="PF01397"/>
    </source>
</evidence>
<dbReference type="InterPro" id="IPR008930">
    <property type="entry name" value="Terpenoid_cyclase/PrenylTrfase"/>
</dbReference>
<dbReference type="OrthoDB" id="2343925at2759"/>
<feature type="domain" description="Terpene synthase metal-binding" evidence="6">
    <location>
        <begin position="487"/>
        <end position="716"/>
    </location>
</feature>
<evidence type="ECO:0000256" key="4">
    <source>
        <dbReference type="ARBA" id="ARBA00023239"/>
    </source>
</evidence>
<dbReference type="PANTHER" id="PTHR31739:SF25">
    <property type="entry name" value="(E,E)-GERANYLLINALOOL SYNTHASE"/>
    <property type="match status" value="1"/>
</dbReference>
<keyword evidence="8" id="KW-1185">Reference proteome</keyword>
<evidence type="ECO:0000256" key="1">
    <source>
        <dbReference type="ARBA" id="ARBA00001946"/>
    </source>
</evidence>
<dbReference type="AlphaFoldDB" id="A0A9Q0F571"/>
<keyword evidence="3" id="KW-0460">Magnesium</keyword>
<reference evidence="7" key="2">
    <citation type="journal article" date="2023" name="Plants (Basel)">
        <title>Annotation of the Turnera subulata (Passifloraceae) Draft Genome Reveals the S-Locus Evolved after the Divergence of Turneroideae from Passifloroideae in a Stepwise Manner.</title>
        <authorList>
            <person name="Henning P.M."/>
            <person name="Roalson E.H."/>
            <person name="Mir W."/>
            <person name="McCubbin A.G."/>
            <person name="Shore J.S."/>
        </authorList>
    </citation>
    <scope>NUCLEOTIDE SEQUENCE</scope>
    <source>
        <strain evidence="7">F60SS</strain>
    </source>
</reference>
<evidence type="ECO:0008006" key="9">
    <source>
        <dbReference type="Google" id="ProtNLM"/>
    </source>
</evidence>
<dbReference type="InterPro" id="IPR005630">
    <property type="entry name" value="Terpene_synthase_metal-bd"/>
</dbReference>
<evidence type="ECO:0000256" key="2">
    <source>
        <dbReference type="ARBA" id="ARBA00022723"/>
    </source>
</evidence>
<dbReference type="PANTHER" id="PTHR31739">
    <property type="entry name" value="ENT-COPALYL DIPHOSPHATE SYNTHASE, CHLOROPLASTIC"/>
    <property type="match status" value="1"/>
</dbReference>
<dbReference type="FunFam" id="1.50.10.130:FF:000002">
    <property type="entry name" value="Ent-copalyl diphosphate synthase, chloroplastic"/>
    <property type="match status" value="1"/>
</dbReference>
<dbReference type="InterPro" id="IPR008949">
    <property type="entry name" value="Isoprenoid_synthase_dom_sf"/>
</dbReference>
<dbReference type="Pfam" id="PF01397">
    <property type="entry name" value="Terpene_synth"/>
    <property type="match status" value="1"/>
</dbReference>
<evidence type="ECO:0000313" key="7">
    <source>
        <dbReference type="EMBL" id="KAJ4825220.1"/>
    </source>
</evidence>
<dbReference type="Proteomes" id="UP001141552">
    <property type="component" value="Unassembled WGS sequence"/>
</dbReference>
<keyword evidence="2" id="KW-0479">Metal-binding</keyword>
<proteinExistence type="predicted"/>
<dbReference type="Gene3D" id="1.10.600.10">
    <property type="entry name" value="Farnesyl Diphosphate Synthase"/>
    <property type="match status" value="1"/>
</dbReference>
<dbReference type="GO" id="GO:0010333">
    <property type="term" value="F:terpene synthase activity"/>
    <property type="evidence" value="ECO:0007669"/>
    <property type="project" value="InterPro"/>
</dbReference>
<accession>A0A9Q0F571</accession>
<feature type="domain" description="Terpene synthase N-terminal" evidence="5">
    <location>
        <begin position="210"/>
        <end position="412"/>
    </location>
</feature>
<dbReference type="SUPFAM" id="SSF48239">
    <property type="entry name" value="Terpenoid cyclases/Protein prenyltransferases"/>
    <property type="match status" value="2"/>
</dbReference>
<dbReference type="Gene3D" id="1.50.10.130">
    <property type="entry name" value="Terpene synthase, N-terminal domain"/>
    <property type="match status" value="1"/>
</dbReference>
<reference evidence="7" key="1">
    <citation type="submission" date="2022-02" db="EMBL/GenBank/DDBJ databases">
        <authorList>
            <person name="Henning P.M."/>
            <person name="McCubbin A.G."/>
            <person name="Shore J.S."/>
        </authorList>
    </citation>
    <scope>NUCLEOTIDE SEQUENCE</scope>
    <source>
        <strain evidence="7">F60SS</strain>
        <tissue evidence="7">Leaves</tissue>
    </source>
</reference>
<name>A0A9Q0F571_9ROSI</name>
<dbReference type="GO" id="GO:0016102">
    <property type="term" value="P:diterpenoid biosynthetic process"/>
    <property type="evidence" value="ECO:0007669"/>
    <property type="project" value="TreeGrafter"/>
</dbReference>
<dbReference type="InterPro" id="IPR036965">
    <property type="entry name" value="Terpene_synth_N_sf"/>
</dbReference>
<comment type="cofactor">
    <cofactor evidence="1">
        <name>Mg(2+)</name>
        <dbReference type="ChEBI" id="CHEBI:18420"/>
    </cofactor>
</comment>
<dbReference type="InterPro" id="IPR050148">
    <property type="entry name" value="Terpene_synthase-like"/>
</dbReference>
<evidence type="ECO:0000313" key="8">
    <source>
        <dbReference type="Proteomes" id="UP001141552"/>
    </source>
</evidence>
<comment type="caution">
    <text evidence="7">The sequence shown here is derived from an EMBL/GenBank/DDBJ whole genome shotgun (WGS) entry which is preliminary data.</text>
</comment>
<dbReference type="Pfam" id="PF03936">
    <property type="entry name" value="Terpene_synth_C"/>
    <property type="match status" value="1"/>
</dbReference>
<dbReference type="FunFam" id="1.10.600.10:FF:000036">
    <property type="entry name" value="cis-abienol synthase, chloroplastic"/>
    <property type="match status" value="1"/>
</dbReference>
<dbReference type="GO" id="GO:0000287">
    <property type="term" value="F:magnesium ion binding"/>
    <property type="evidence" value="ECO:0007669"/>
    <property type="project" value="InterPro"/>
</dbReference>
<dbReference type="EMBL" id="JAKUCV010006970">
    <property type="protein sequence ID" value="KAJ4825220.1"/>
    <property type="molecule type" value="Genomic_DNA"/>
</dbReference>
<protein>
    <recommendedName>
        <fullName evidence="9">(+)-delta-cadinene synthase</fullName>
    </recommendedName>
</protein>